<comment type="subcellular location">
    <subcellularLocation>
        <location evidence="1">Golgi apparatus membrane</location>
        <topology evidence="1">Single-pass type II membrane protein</topology>
    </subcellularLocation>
</comment>
<accession>A0A1D1ZCB4</accession>
<feature type="domain" description="Glycosyltransferase 61 catalytic" evidence="7">
    <location>
        <begin position="344"/>
        <end position="464"/>
    </location>
</feature>
<dbReference type="EMBL" id="GDJX01003429">
    <property type="protein sequence ID" value="JAT64507.1"/>
    <property type="molecule type" value="Transcribed_RNA"/>
</dbReference>
<evidence type="ECO:0000256" key="4">
    <source>
        <dbReference type="ARBA" id="ARBA00022679"/>
    </source>
</evidence>
<dbReference type="PANTHER" id="PTHR48437:SF1">
    <property type="entry name" value="INITIATOR BINDING DOMAIN-CONTAINING PROTEIN"/>
    <property type="match status" value="1"/>
</dbReference>
<dbReference type="InterPro" id="IPR007657">
    <property type="entry name" value="Glycosyltransferase_61"/>
</dbReference>
<organism evidence="8">
    <name type="scientific">Anthurium amnicola</name>
    <dbReference type="NCBI Taxonomy" id="1678845"/>
    <lineage>
        <taxon>Eukaryota</taxon>
        <taxon>Viridiplantae</taxon>
        <taxon>Streptophyta</taxon>
        <taxon>Embryophyta</taxon>
        <taxon>Tracheophyta</taxon>
        <taxon>Spermatophyta</taxon>
        <taxon>Magnoliopsida</taxon>
        <taxon>Liliopsida</taxon>
        <taxon>Araceae</taxon>
        <taxon>Pothoideae</taxon>
        <taxon>Potheae</taxon>
        <taxon>Anthurium</taxon>
    </lineage>
</organism>
<keyword evidence="6" id="KW-0472">Membrane</keyword>
<protein>
    <submittedName>
        <fullName evidence="8">Beta-(1,2)-xylosyltransferase</fullName>
    </submittedName>
</protein>
<dbReference type="InterPro" id="IPR049625">
    <property type="entry name" value="Glyco_transf_61_cat"/>
</dbReference>
<keyword evidence="6" id="KW-0812">Transmembrane</keyword>
<dbReference type="Pfam" id="PF04577">
    <property type="entry name" value="Glyco_transf_61"/>
    <property type="match status" value="1"/>
</dbReference>
<evidence type="ECO:0000259" key="7">
    <source>
        <dbReference type="Pfam" id="PF04577"/>
    </source>
</evidence>
<evidence type="ECO:0000256" key="5">
    <source>
        <dbReference type="ARBA" id="ARBA00023180"/>
    </source>
</evidence>
<dbReference type="PANTHER" id="PTHR48437">
    <property type="entry name" value="INITIATOR BINDING DOMAIN-CONTAINING PROTEIN"/>
    <property type="match status" value="1"/>
</dbReference>
<evidence type="ECO:0000256" key="1">
    <source>
        <dbReference type="ARBA" id="ARBA00004323"/>
    </source>
</evidence>
<reference evidence="8" key="1">
    <citation type="submission" date="2015-07" db="EMBL/GenBank/DDBJ databases">
        <title>Transcriptome Assembly of Anthurium amnicola.</title>
        <authorList>
            <person name="Suzuki J."/>
        </authorList>
    </citation>
    <scope>NUCLEOTIDE SEQUENCE</scope>
</reference>
<keyword evidence="5" id="KW-0325">Glycoprotein</keyword>
<dbReference type="GO" id="GO:0016763">
    <property type="term" value="F:pentosyltransferase activity"/>
    <property type="evidence" value="ECO:0007669"/>
    <property type="project" value="UniProtKB-ARBA"/>
</dbReference>
<proteinExistence type="predicted"/>
<evidence type="ECO:0000256" key="2">
    <source>
        <dbReference type="ARBA" id="ARBA00004881"/>
    </source>
</evidence>
<feature type="transmembrane region" description="Helical" evidence="6">
    <location>
        <begin position="20"/>
        <end position="36"/>
    </location>
</feature>
<name>A0A1D1ZCB4_9ARAE</name>
<evidence type="ECO:0000256" key="6">
    <source>
        <dbReference type="SAM" id="Phobius"/>
    </source>
</evidence>
<comment type="pathway">
    <text evidence="2">Glycan metabolism.</text>
</comment>
<keyword evidence="6" id="KW-1133">Transmembrane helix</keyword>
<sequence length="515" mass="57208">MMNRRTSSVGGRPRSLLSKALLLVLAVYSLSLLYFLRHKPDPAAGHCPPHQEGCGGPPGNPTISLKLWPPLPSFLPWVPPPNPAPRSCEAYFGNGFSHRVDLLPRRELAPGGGGWFRCFHSETLASSVCEGGNLRMDPMRIRMSRGGERLEEVMGRTEEEELPRFEPGSFQIEAGSGGGGEAGGKLAGEEVLDRIVPRGGIQLHTMRDLMSSVRVVAPGELQCTHWIDEPTLLVTRFEYANVFHTVTDWYSAYVSSRVTNLPNRPHLIFVDGHCKASLEDTWEALFSSLRYAKNFSGPVCFRHAIFSPLGYETAMFKGLTESFRCCGAPAHALRDKPDEQKTARLSEFGEMLRAAFSLPVDDHLVPKPVSGHNVLFVRREDYLAHPRHNGRVQSRLSNEQEVFDSLKNWALEHKSCNITLINGRFAHMHMKDQLRAIQQASVVIGAHGAGLMHLVAATTNTVVLEIISSFYRRPHFELISAWKGLKYHAINLAGSHAEPSDVIDKLSSILRTLQC</sequence>
<dbReference type="AlphaFoldDB" id="A0A1D1ZCB4"/>
<evidence type="ECO:0000256" key="3">
    <source>
        <dbReference type="ARBA" id="ARBA00022676"/>
    </source>
</evidence>
<keyword evidence="4 8" id="KW-0808">Transferase</keyword>
<gene>
    <name evidence="8" type="primary">XYLT_2</name>
    <name evidence="8" type="ORF">g.41191</name>
</gene>
<evidence type="ECO:0000313" key="8">
    <source>
        <dbReference type="EMBL" id="JAT64507.1"/>
    </source>
</evidence>
<keyword evidence="3" id="KW-0328">Glycosyltransferase</keyword>
<dbReference type="GO" id="GO:0000139">
    <property type="term" value="C:Golgi membrane"/>
    <property type="evidence" value="ECO:0007669"/>
    <property type="project" value="UniProtKB-SubCell"/>
</dbReference>